<feature type="compositionally biased region" description="Basic residues" evidence="1">
    <location>
        <begin position="33"/>
        <end position="44"/>
    </location>
</feature>
<feature type="non-terminal residue" evidence="2">
    <location>
        <position position="246"/>
    </location>
</feature>
<evidence type="ECO:0000313" key="2">
    <source>
        <dbReference type="EMBL" id="PPQ88494.1"/>
    </source>
</evidence>
<dbReference type="AlphaFoldDB" id="A0A409XCQ8"/>
<protein>
    <submittedName>
        <fullName evidence="2">Uncharacterized protein</fullName>
    </submittedName>
</protein>
<dbReference type="InParanoid" id="A0A409XCQ8"/>
<gene>
    <name evidence="2" type="ORF">CVT26_007682</name>
</gene>
<accession>A0A409XCQ8</accession>
<comment type="caution">
    <text evidence="2">The sequence shown here is derived from an EMBL/GenBank/DDBJ whole genome shotgun (WGS) entry which is preliminary data.</text>
</comment>
<dbReference type="EMBL" id="NHYE01003621">
    <property type="protein sequence ID" value="PPQ88494.1"/>
    <property type="molecule type" value="Genomic_DNA"/>
</dbReference>
<name>A0A409XCQ8_9AGAR</name>
<reference evidence="2 3" key="1">
    <citation type="journal article" date="2018" name="Evol. Lett.">
        <title>Horizontal gene cluster transfer increased hallucinogenic mushroom diversity.</title>
        <authorList>
            <person name="Reynolds H.T."/>
            <person name="Vijayakumar V."/>
            <person name="Gluck-Thaler E."/>
            <person name="Korotkin H.B."/>
            <person name="Matheny P.B."/>
            <person name="Slot J.C."/>
        </authorList>
    </citation>
    <scope>NUCLEOTIDE SEQUENCE [LARGE SCALE GENOMIC DNA]</scope>
    <source>
        <strain evidence="2 3">SRW20</strain>
    </source>
</reference>
<feature type="compositionally biased region" description="Basic residues" evidence="1">
    <location>
        <begin position="1"/>
        <end position="13"/>
    </location>
</feature>
<feature type="region of interest" description="Disordered" evidence="1">
    <location>
        <begin position="1"/>
        <end position="134"/>
    </location>
</feature>
<evidence type="ECO:0000313" key="3">
    <source>
        <dbReference type="Proteomes" id="UP000284706"/>
    </source>
</evidence>
<sequence length="246" mass="27989">RRNRSLHIRHPRRQERPDVLSEPRGGVFEARQIRRRRTRLHLRPQPKPEQRQSPLQARPGESRARPAFGGATRFRGGSEDRTHQQSSAGRAVLRLHPHPERKSKESQIPPLPRPILPLPRDDPGQEAEGADSGGGRGWEAFRWVFAFARCWVCFCIFYGRRGCHWCYEERGRLKSGAEGRGRADGRRHRTTCPSSCPSSFKSSTNTNTKIGTQAESHTFTRHARSSFVPVAQVPLPSTFTCCHAFK</sequence>
<keyword evidence="3" id="KW-1185">Reference proteome</keyword>
<dbReference type="Proteomes" id="UP000284706">
    <property type="component" value="Unassembled WGS sequence"/>
</dbReference>
<evidence type="ECO:0000256" key="1">
    <source>
        <dbReference type="SAM" id="MobiDB-lite"/>
    </source>
</evidence>
<organism evidence="2 3">
    <name type="scientific">Gymnopilus dilepis</name>
    <dbReference type="NCBI Taxonomy" id="231916"/>
    <lineage>
        <taxon>Eukaryota</taxon>
        <taxon>Fungi</taxon>
        <taxon>Dikarya</taxon>
        <taxon>Basidiomycota</taxon>
        <taxon>Agaricomycotina</taxon>
        <taxon>Agaricomycetes</taxon>
        <taxon>Agaricomycetidae</taxon>
        <taxon>Agaricales</taxon>
        <taxon>Agaricineae</taxon>
        <taxon>Hymenogastraceae</taxon>
        <taxon>Gymnopilus</taxon>
    </lineage>
</organism>
<feature type="non-terminal residue" evidence="2">
    <location>
        <position position="1"/>
    </location>
</feature>
<proteinExistence type="predicted"/>